<gene>
    <name evidence="2" type="ORF">H8R91_06455</name>
</gene>
<sequence length="256" mass="30279">MRCLYREKKHYCGEYLEVDIFPVFEYQRGRSRKRKPTTETQKKLNQRNAERKLIRLLNTNFTKHDIRFDLTYSPENEPPTPEDAQRQLQNFLRRVKRYRKKHELPDLKYVAVTEQGSKSGRLHHHIVMSGGIDINTLAEIWGKGYTTAKPLQFDENGIAGIAVYLVKEPILGKRWCASRNLEQPKTSERDGRLPQYKVKQFHDSGYDNREELEKLYEGYALSDISPYYNEINGGYYLTVRMYKKPAPKRSRKRGKL</sequence>
<accession>A0ABR7HL16</accession>
<reference evidence="2 3" key="1">
    <citation type="submission" date="2020-08" db="EMBL/GenBank/DDBJ databases">
        <title>Genome public.</title>
        <authorList>
            <person name="Liu C."/>
            <person name="Sun Q."/>
        </authorList>
    </citation>
    <scope>NUCLEOTIDE SEQUENCE [LARGE SCALE GENOMIC DNA]</scope>
    <source>
        <strain evidence="2 3">NSJ-71</strain>
    </source>
</reference>
<keyword evidence="3" id="KW-1185">Reference proteome</keyword>
<dbReference type="InterPro" id="IPR056906">
    <property type="entry name" value="ORF2/G2P_dom"/>
</dbReference>
<dbReference type="EMBL" id="JACOPS010000002">
    <property type="protein sequence ID" value="MBC5728162.1"/>
    <property type="molecule type" value="Genomic_DNA"/>
</dbReference>
<dbReference type="Pfam" id="PF23343">
    <property type="entry name" value="REP_ORF2-G2P"/>
    <property type="match status" value="1"/>
</dbReference>
<comment type="caution">
    <text evidence="2">The sequence shown here is derived from an EMBL/GenBank/DDBJ whole genome shotgun (WGS) entry which is preliminary data.</text>
</comment>
<proteinExistence type="predicted"/>
<dbReference type="Proteomes" id="UP000636755">
    <property type="component" value="Unassembled WGS sequence"/>
</dbReference>
<evidence type="ECO:0000259" key="1">
    <source>
        <dbReference type="Pfam" id="PF23343"/>
    </source>
</evidence>
<dbReference type="RefSeq" id="WP_186935327.1">
    <property type="nucleotide sequence ID" value="NZ_JACOPS010000002.1"/>
</dbReference>
<feature type="domain" description="Replication-associated protein ORF2/G2P" evidence="1">
    <location>
        <begin position="70"/>
        <end position="168"/>
    </location>
</feature>
<evidence type="ECO:0000313" key="2">
    <source>
        <dbReference type="EMBL" id="MBC5728162.1"/>
    </source>
</evidence>
<protein>
    <recommendedName>
        <fullName evidence="1">Replication-associated protein ORF2/G2P domain-containing protein</fullName>
    </recommendedName>
</protein>
<organism evidence="2 3">
    <name type="scientific">Ruminococcus intestinalis</name>
    <dbReference type="NCBI Taxonomy" id="2763066"/>
    <lineage>
        <taxon>Bacteria</taxon>
        <taxon>Bacillati</taxon>
        <taxon>Bacillota</taxon>
        <taxon>Clostridia</taxon>
        <taxon>Eubacteriales</taxon>
        <taxon>Oscillospiraceae</taxon>
        <taxon>Ruminococcus</taxon>
    </lineage>
</organism>
<evidence type="ECO:0000313" key="3">
    <source>
        <dbReference type="Proteomes" id="UP000636755"/>
    </source>
</evidence>
<name>A0ABR7HL16_9FIRM</name>